<dbReference type="GeneID" id="98397689"/>
<dbReference type="Pfam" id="PF11950">
    <property type="entry name" value="DUF3467"/>
    <property type="match status" value="1"/>
</dbReference>
<evidence type="ECO:0000313" key="1">
    <source>
        <dbReference type="EMBL" id="VYU00195.1"/>
    </source>
</evidence>
<dbReference type="AlphaFoldDB" id="A0A6N3B6E8"/>
<sequence length="107" mass="11910">MSNEEKPQQEGMLQIEISPEVAQGTYANLAMIAHSTSEVIIDFVCMMPGLPKANVKSRIVMAPEHAKRLLYALQDNINKYEHNFGEIDMHQGGPRTVAPFKINKGEA</sequence>
<gene>
    <name evidence="1" type="ORF">PCLFYP37_01679</name>
</gene>
<dbReference type="RefSeq" id="WP_008623152.1">
    <property type="nucleotide sequence ID" value="NZ_AP025941.1"/>
</dbReference>
<proteinExistence type="predicted"/>
<dbReference type="InterPro" id="IPR021857">
    <property type="entry name" value="DUF3467"/>
</dbReference>
<reference evidence="1" key="1">
    <citation type="submission" date="2019-11" db="EMBL/GenBank/DDBJ databases">
        <authorList>
            <person name="Feng L."/>
        </authorList>
    </citation>
    <scope>NUCLEOTIDE SEQUENCE</scope>
    <source>
        <strain evidence="1">PclaraLFYP37</strain>
    </source>
</reference>
<evidence type="ECO:0008006" key="2">
    <source>
        <dbReference type="Google" id="ProtNLM"/>
    </source>
</evidence>
<protein>
    <recommendedName>
        <fullName evidence="2">DUF3467 domain-containing protein</fullName>
    </recommendedName>
</protein>
<accession>A0A6N3B6E8</accession>
<dbReference type="EMBL" id="CACRUT010000011">
    <property type="protein sequence ID" value="VYU00195.1"/>
    <property type="molecule type" value="Genomic_DNA"/>
</dbReference>
<organism evidence="1">
    <name type="scientific">Paraprevotella clara</name>
    <dbReference type="NCBI Taxonomy" id="454154"/>
    <lineage>
        <taxon>Bacteria</taxon>
        <taxon>Pseudomonadati</taxon>
        <taxon>Bacteroidota</taxon>
        <taxon>Bacteroidia</taxon>
        <taxon>Bacteroidales</taxon>
        <taxon>Prevotellaceae</taxon>
        <taxon>Paraprevotella</taxon>
    </lineage>
</organism>
<name>A0A6N3B6E8_9BACT</name>